<dbReference type="EMBL" id="BAABDD010000032">
    <property type="protein sequence ID" value="GAA3760969.1"/>
    <property type="molecule type" value="Genomic_DNA"/>
</dbReference>
<dbReference type="RefSeq" id="WP_344975661.1">
    <property type="nucleotide sequence ID" value="NZ_BAABDD010000032.1"/>
</dbReference>
<dbReference type="Pfam" id="PF04149">
    <property type="entry name" value="DUF397"/>
    <property type="match status" value="1"/>
</dbReference>
<evidence type="ECO:0000313" key="4">
    <source>
        <dbReference type="Proteomes" id="UP001500908"/>
    </source>
</evidence>
<protein>
    <recommendedName>
        <fullName evidence="2">DUF397 domain-containing protein</fullName>
    </recommendedName>
</protein>
<dbReference type="InterPro" id="IPR007278">
    <property type="entry name" value="DUF397"/>
</dbReference>
<evidence type="ECO:0000259" key="2">
    <source>
        <dbReference type="Pfam" id="PF04149"/>
    </source>
</evidence>
<proteinExistence type="predicted"/>
<reference evidence="4" key="1">
    <citation type="journal article" date="2019" name="Int. J. Syst. Evol. Microbiol.">
        <title>The Global Catalogue of Microorganisms (GCM) 10K type strain sequencing project: providing services to taxonomists for standard genome sequencing and annotation.</title>
        <authorList>
            <consortium name="The Broad Institute Genomics Platform"/>
            <consortium name="The Broad Institute Genome Sequencing Center for Infectious Disease"/>
            <person name="Wu L."/>
            <person name="Ma J."/>
        </authorList>
    </citation>
    <scope>NUCLEOTIDE SEQUENCE [LARGE SCALE GENOMIC DNA]</scope>
    <source>
        <strain evidence="4">JCM 17137</strain>
    </source>
</reference>
<name>A0ABP7GED1_9ACTN</name>
<sequence length="82" mass="8701">MTDSTDQLTFFTSSYSGARNNCVEVAYVPSSVPAGSGDDRDKGVGPLGGAAVRDSKHPHRGALFFGAEEWDAFLGAARHNRL</sequence>
<gene>
    <name evidence="3" type="ORF">GCM10022402_43480</name>
</gene>
<accession>A0ABP7GED1</accession>
<organism evidence="3 4">
    <name type="scientific">Salinactinospora qingdaonensis</name>
    <dbReference type="NCBI Taxonomy" id="702744"/>
    <lineage>
        <taxon>Bacteria</taxon>
        <taxon>Bacillati</taxon>
        <taxon>Actinomycetota</taxon>
        <taxon>Actinomycetes</taxon>
        <taxon>Streptosporangiales</taxon>
        <taxon>Nocardiopsidaceae</taxon>
        <taxon>Salinactinospora</taxon>
    </lineage>
</organism>
<dbReference type="Proteomes" id="UP001500908">
    <property type="component" value="Unassembled WGS sequence"/>
</dbReference>
<evidence type="ECO:0000313" key="3">
    <source>
        <dbReference type="EMBL" id="GAA3760969.1"/>
    </source>
</evidence>
<comment type="caution">
    <text evidence="3">The sequence shown here is derived from an EMBL/GenBank/DDBJ whole genome shotgun (WGS) entry which is preliminary data.</text>
</comment>
<keyword evidence="4" id="KW-1185">Reference proteome</keyword>
<evidence type="ECO:0000256" key="1">
    <source>
        <dbReference type="SAM" id="MobiDB-lite"/>
    </source>
</evidence>
<feature type="region of interest" description="Disordered" evidence="1">
    <location>
        <begin position="33"/>
        <end position="52"/>
    </location>
</feature>
<feature type="domain" description="DUF397" evidence="2">
    <location>
        <begin position="9"/>
        <end position="78"/>
    </location>
</feature>